<feature type="domain" description="Guanylate cyclase" evidence="4">
    <location>
        <begin position="65"/>
        <end position="201"/>
    </location>
</feature>
<dbReference type="EMBL" id="BOMV01000026">
    <property type="protein sequence ID" value="GIE95335.1"/>
    <property type="molecule type" value="Genomic_DNA"/>
</dbReference>
<evidence type="ECO:0000256" key="3">
    <source>
        <dbReference type="PROSITE-ProRule" id="PRU00339"/>
    </source>
</evidence>
<protein>
    <submittedName>
        <fullName evidence="5">Adenylyl cyclase</fullName>
    </submittedName>
</protein>
<proteinExistence type="predicted"/>
<dbReference type="InterPro" id="IPR001054">
    <property type="entry name" value="A/G_cyclase"/>
</dbReference>
<keyword evidence="1" id="KW-0547">Nucleotide-binding</keyword>
<dbReference type="PROSITE" id="PS50125">
    <property type="entry name" value="GUANYLATE_CYCLASE_2"/>
    <property type="match status" value="2"/>
</dbReference>
<dbReference type="PANTHER" id="PTHR16305:SF28">
    <property type="entry name" value="GUANYLATE CYCLASE DOMAIN-CONTAINING PROTEIN"/>
    <property type="match status" value="1"/>
</dbReference>
<dbReference type="SMART" id="SM00028">
    <property type="entry name" value="TPR"/>
    <property type="match status" value="7"/>
</dbReference>
<evidence type="ECO:0000313" key="5">
    <source>
        <dbReference type="EMBL" id="GIE95335.1"/>
    </source>
</evidence>
<dbReference type="InterPro" id="IPR041617">
    <property type="entry name" value="TPR_MalT"/>
</dbReference>
<dbReference type="Pfam" id="PF00211">
    <property type="entry name" value="Guanylate_cyc"/>
    <property type="match status" value="1"/>
</dbReference>
<dbReference type="Pfam" id="PF17874">
    <property type="entry name" value="TPR_MalT"/>
    <property type="match status" value="1"/>
</dbReference>
<keyword evidence="2" id="KW-0067">ATP-binding</keyword>
<dbReference type="GO" id="GO:0004016">
    <property type="term" value="F:adenylate cyclase activity"/>
    <property type="evidence" value="ECO:0007669"/>
    <property type="project" value="TreeGrafter"/>
</dbReference>
<gene>
    <name evidence="5" type="ORF">Ari01nite_28000</name>
</gene>
<evidence type="ECO:0000256" key="1">
    <source>
        <dbReference type="ARBA" id="ARBA00022741"/>
    </source>
</evidence>
<evidence type="ECO:0000256" key="2">
    <source>
        <dbReference type="ARBA" id="ARBA00022840"/>
    </source>
</evidence>
<dbReference type="SMART" id="SM00044">
    <property type="entry name" value="CYCc"/>
    <property type="match status" value="1"/>
</dbReference>
<feature type="repeat" description="TPR" evidence="3">
    <location>
        <begin position="1025"/>
        <end position="1058"/>
    </location>
</feature>
<dbReference type="CDD" id="cd07302">
    <property type="entry name" value="CHD"/>
    <property type="match status" value="1"/>
</dbReference>
<dbReference type="PROSITE" id="PS50005">
    <property type="entry name" value="TPR"/>
    <property type="match status" value="2"/>
</dbReference>
<sequence>MSSERDRTTRRVAMPGVTDSRLQTPQIASDLAATWRSYLPEHVLHLLLSATNVNNPPVTESGDAVLLYADVAGFTAMTESLSSAGSYGTEQLTRIINQWFAVTADAIASSGGSVVDFAGDALVGMFRYSPETGAAAAGRAIRCAELIRTATASVGPVSTPDGPQSLTIRIGLAGGPTLVMLLGDPAIRLQHVVAGPALDRAITALHEADRGEIVVDQGLRAMAGPPGADEDPSTVPAPPPAELERLLTPFLHPAIRARLRSGRHELVNEHRKVSTAFVRLPDLVIDDPASVQELQRYLAAGVAIIDRYGGHLRHLMADDKGTVLVAVFGTPVSNEDDEERALRCCLELLALPGGPYRGGITTGPVYSGEVGSDIRREYAVVGDAVNLAARLMASAPPGRLLIDQATYERVRDVVVAEGPSAVTAKGKAEPVRVWHVREAREPAPATSVPSPAPGGLVGRARELELLHSLARRVRDGHGQVVWVHGEAGIGKSRVAAEAFRTMQTFGFTGYAGSCRSHGTRAGYRVWRSIWRELLGVDPALPLAQQQAALTKRVARYDGTGQRAPLLAAVINLPMPDTDLTAQLDLVGRDELLRATLVACLRDRVAGGPLVLLLEDCQWIDPASVALLEMIAGQIADLPVLLLATSREPVPAKLAELANLAGLTLTHMPRADTDRLAALRLRERYGPAATVAAQLVHQIAEQAGGNAFYIEELVSYLHGHGIDPADPRAMTAVHVPDSLQRLVMARIDQLTDDEKATVKVASVIGRRFQPPWIASVYPAAGATEQVEEHLHHLHERDLTQPVPDQIEPEHEFKHPITQETAYQSITHETRAALHEKVGRFVEETFADRLSQYVDVLAYHYGRTERTGEQLVWFRAAGDRAKAMYANETATHYYGRLLPLLPRDERAELHVEIGTVHYHTGQWADAEEHYRKGMDLAEEAGRDDILAAGQRQLGDLLMYTHSDAEAVTWLTRALDGFERIGDIVGQSRTMNRMTFALYRQGAYAEALDLGLRHLAMAAAAGDLSAMSTALNHIGLVHLNSGRLDAALDHLRRSLATAERAGDRHSTLNAACNLGWGYVRRADLIEAFASYRQALTVAQDIGARHTGSVIIGNLSEIYREVGDLGAARVCAMQALRVAVELGDWTSVADQLAHLGAIAAAEDDAEDAARLLGRAIELSRQLEAPYLLCEWLHRLARVELAAGRPDEAERLNSEALHIAEEHDERNTQVISYALAVRLRVTAGRLDAGSAAEQLRKATGKWNEAHEVAVLLDAAWQLDPADTDARETAAVIYRGLCERAPTVEHRHAYRRLSGADLPPGPQLPPLPDWIAAEEGPDLEALLERITRLRRPEPV</sequence>
<dbReference type="Gene3D" id="1.25.40.10">
    <property type="entry name" value="Tetratricopeptide repeat domain"/>
    <property type="match status" value="1"/>
</dbReference>
<dbReference type="InterPro" id="IPR027417">
    <property type="entry name" value="P-loop_NTPase"/>
</dbReference>
<dbReference type="PANTHER" id="PTHR16305">
    <property type="entry name" value="TESTICULAR SOLUBLE ADENYLYL CYCLASE"/>
    <property type="match status" value="1"/>
</dbReference>
<dbReference type="Pfam" id="PF13424">
    <property type="entry name" value="TPR_12"/>
    <property type="match status" value="1"/>
</dbReference>
<dbReference type="InterPro" id="IPR011990">
    <property type="entry name" value="TPR-like_helical_dom_sf"/>
</dbReference>
<dbReference type="GO" id="GO:0035556">
    <property type="term" value="P:intracellular signal transduction"/>
    <property type="evidence" value="ECO:0007669"/>
    <property type="project" value="InterPro"/>
</dbReference>
<evidence type="ECO:0000313" key="6">
    <source>
        <dbReference type="Proteomes" id="UP000636960"/>
    </source>
</evidence>
<accession>A0A919JXI3</accession>
<dbReference type="SUPFAM" id="SSF55073">
    <property type="entry name" value="Nucleotide cyclase"/>
    <property type="match status" value="2"/>
</dbReference>
<keyword evidence="6" id="KW-1185">Reference proteome</keyword>
<dbReference type="InterPro" id="IPR019734">
    <property type="entry name" value="TPR_rpt"/>
</dbReference>
<dbReference type="GO" id="GO:0005737">
    <property type="term" value="C:cytoplasm"/>
    <property type="evidence" value="ECO:0007669"/>
    <property type="project" value="TreeGrafter"/>
</dbReference>
<dbReference type="GO" id="GO:0005524">
    <property type="term" value="F:ATP binding"/>
    <property type="evidence" value="ECO:0007669"/>
    <property type="project" value="UniProtKB-KW"/>
</dbReference>
<reference evidence="5" key="1">
    <citation type="submission" date="2021-01" db="EMBL/GenBank/DDBJ databases">
        <title>Whole genome shotgun sequence of Actinoplanes rishiriensis NBRC 108556.</title>
        <authorList>
            <person name="Komaki H."/>
            <person name="Tamura T."/>
        </authorList>
    </citation>
    <scope>NUCLEOTIDE SEQUENCE</scope>
    <source>
        <strain evidence="5">NBRC 108556</strain>
    </source>
</reference>
<organism evidence="5 6">
    <name type="scientific">Paractinoplanes rishiriensis</name>
    <dbReference type="NCBI Taxonomy" id="1050105"/>
    <lineage>
        <taxon>Bacteria</taxon>
        <taxon>Bacillati</taxon>
        <taxon>Actinomycetota</taxon>
        <taxon>Actinomycetes</taxon>
        <taxon>Micromonosporales</taxon>
        <taxon>Micromonosporaceae</taxon>
        <taxon>Paractinoplanes</taxon>
    </lineage>
</organism>
<dbReference type="GO" id="GO:0009190">
    <property type="term" value="P:cyclic nucleotide biosynthetic process"/>
    <property type="evidence" value="ECO:0007669"/>
    <property type="project" value="InterPro"/>
</dbReference>
<dbReference type="InterPro" id="IPR029787">
    <property type="entry name" value="Nucleotide_cyclase"/>
</dbReference>
<feature type="domain" description="Guanylate cyclase" evidence="4">
    <location>
        <begin position="357"/>
        <end position="392"/>
    </location>
</feature>
<dbReference type="InterPro" id="IPR041664">
    <property type="entry name" value="AAA_16"/>
</dbReference>
<dbReference type="SUPFAM" id="SSF48452">
    <property type="entry name" value="TPR-like"/>
    <property type="match status" value="2"/>
</dbReference>
<dbReference type="Proteomes" id="UP000636960">
    <property type="component" value="Unassembled WGS sequence"/>
</dbReference>
<comment type="caution">
    <text evidence="5">The sequence shown here is derived from an EMBL/GenBank/DDBJ whole genome shotgun (WGS) entry which is preliminary data.</text>
</comment>
<evidence type="ECO:0000259" key="4">
    <source>
        <dbReference type="PROSITE" id="PS50125"/>
    </source>
</evidence>
<dbReference type="Gene3D" id="3.40.50.300">
    <property type="entry name" value="P-loop containing nucleotide triphosphate hydrolases"/>
    <property type="match status" value="1"/>
</dbReference>
<dbReference type="SUPFAM" id="SSF52540">
    <property type="entry name" value="P-loop containing nucleoside triphosphate hydrolases"/>
    <property type="match status" value="1"/>
</dbReference>
<feature type="repeat" description="TPR" evidence="3">
    <location>
        <begin position="905"/>
        <end position="938"/>
    </location>
</feature>
<name>A0A919JXI3_9ACTN</name>
<dbReference type="Pfam" id="PF13191">
    <property type="entry name" value="AAA_16"/>
    <property type="match status" value="1"/>
</dbReference>
<dbReference type="Gene3D" id="3.30.70.1230">
    <property type="entry name" value="Nucleotide cyclase"/>
    <property type="match status" value="2"/>
</dbReference>
<keyword evidence="3" id="KW-0802">TPR repeat</keyword>